<protein>
    <submittedName>
        <fullName evidence="1">Uncharacterized protein</fullName>
    </submittedName>
</protein>
<accession>A0ACB0YR69</accession>
<gene>
    <name evidence="1" type="ORF">MENTE1834_LOCUS15423</name>
</gene>
<dbReference type="Proteomes" id="UP001497535">
    <property type="component" value="Unassembled WGS sequence"/>
</dbReference>
<comment type="caution">
    <text evidence="1">The sequence shown here is derived from an EMBL/GenBank/DDBJ whole genome shotgun (WGS) entry which is preliminary data.</text>
</comment>
<evidence type="ECO:0000313" key="2">
    <source>
        <dbReference type="Proteomes" id="UP001497535"/>
    </source>
</evidence>
<sequence>MFEVGASVICTVIVLNFHHRKADSYFPMPSFMRIILLEWLPWLLCMQRPPRVKLSDGTGEKLLKDIVGEINNNNEW</sequence>
<evidence type="ECO:0000313" key="1">
    <source>
        <dbReference type="EMBL" id="CAK5058363.1"/>
    </source>
</evidence>
<keyword evidence="2" id="KW-1185">Reference proteome</keyword>
<name>A0ACB0YR69_MELEN</name>
<reference evidence="1" key="1">
    <citation type="submission" date="2023-11" db="EMBL/GenBank/DDBJ databases">
        <authorList>
            <person name="Poullet M."/>
        </authorList>
    </citation>
    <scope>NUCLEOTIDE SEQUENCE</scope>
    <source>
        <strain evidence="1">E1834</strain>
    </source>
</reference>
<organism evidence="1 2">
    <name type="scientific">Meloidogyne enterolobii</name>
    <name type="common">Root-knot nematode worm</name>
    <name type="synonym">Meloidogyne mayaguensis</name>
    <dbReference type="NCBI Taxonomy" id="390850"/>
    <lineage>
        <taxon>Eukaryota</taxon>
        <taxon>Metazoa</taxon>
        <taxon>Ecdysozoa</taxon>
        <taxon>Nematoda</taxon>
        <taxon>Chromadorea</taxon>
        <taxon>Rhabditida</taxon>
        <taxon>Tylenchina</taxon>
        <taxon>Tylenchomorpha</taxon>
        <taxon>Tylenchoidea</taxon>
        <taxon>Meloidogynidae</taxon>
        <taxon>Meloidogyninae</taxon>
        <taxon>Meloidogyne</taxon>
    </lineage>
</organism>
<proteinExistence type="predicted"/>
<dbReference type="EMBL" id="CAVMJV010000017">
    <property type="protein sequence ID" value="CAK5058363.1"/>
    <property type="molecule type" value="Genomic_DNA"/>
</dbReference>